<keyword evidence="1" id="KW-0472">Membrane</keyword>
<protein>
    <submittedName>
        <fullName evidence="2">Uncharacterized protein</fullName>
    </submittedName>
</protein>
<feature type="transmembrane region" description="Helical" evidence="1">
    <location>
        <begin position="42"/>
        <end position="64"/>
    </location>
</feature>
<proteinExistence type="predicted"/>
<feature type="transmembrane region" description="Helical" evidence="1">
    <location>
        <begin position="12"/>
        <end position="30"/>
    </location>
</feature>
<sequence>MTALVRRAYGASPWHLLLMVGVLALVAYAGTRLLHGGDPWGIAVWFVGAALLHDLVLVPAYTLVGRALRLVGRGHLVLVPAVASGLLLLVYLPLILGPSHTYVAKTGLTGEPFAARWLLASAALFAASAAVGAVRHRRARRDRAA</sequence>
<name>A0A975LA76_9ACTN</name>
<evidence type="ECO:0000256" key="1">
    <source>
        <dbReference type="SAM" id="Phobius"/>
    </source>
</evidence>
<feature type="transmembrane region" description="Helical" evidence="1">
    <location>
        <begin position="76"/>
        <end position="94"/>
    </location>
</feature>
<keyword evidence="1" id="KW-0812">Transmembrane</keyword>
<accession>A0A975LA76</accession>
<keyword evidence="3" id="KW-1185">Reference proteome</keyword>
<dbReference type="KEGG" id="nec:KGD82_26270"/>
<gene>
    <name evidence="2" type="ORF">KGD82_26270</name>
</gene>
<dbReference type="AlphaFoldDB" id="A0A975LA76"/>
<dbReference type="Proteomes" id="UP000682416">
    <property type="component" value="Chromosome"/>
</dbReference>
<organism evidence="2 3">
    <name type="scientific">Nocardiopsis eucommiae</name>
    <dbReference type="NCBI Taxonomy" id="2831970"/>
    <lineage>
        <taxon>Bacteria</taxon>
        <taxon>Bacillati</taxon>
        <taxon>Actinomycetota</taxon>
        <taxon>Actinomycetes</taxon>
        <taxon>Streptosporangiales</taxon>
        <taxon>Nocardiopsidaceae</taxon>
        <taxon>Nocardiopsis</taxon>
    </lineage>
</organism>
<reference evidence="2" key="1">
    <citation type="submission" date="2021-05" db="EMBL/GenBank/DDBJ databases">
        <authorList>
            <person name="Kaiqin L."/>
            <person name="Jian G."/>
        </authorList>
    </citation>
    <scope>NUCLEOTIDE SEQUENCE</scope>
    <source>
        <strain evidence="2">HDS5</strain>
    </source>
</reference>
<dbReference type="EMBL" id="CP074402">
    <property type="protein sequence ID" value="QVJ01468.1"/>
    <property type="molecule type" value="Genomic_DNA"/>
</dbReference>
<keyword evidence="1" id="KW-1133">Transmembrane helix</keyword>
<feature type="transmembrane region" description="Helical" evidence="1">
    <location>
        <begin position="114"/>
        <end position="134"/>
    </location>
</feature>
<evidence type="ECO:0000313" key="2">
    <source>
        <dbReference type="EMBL" id="QVJ01468.1"/>
    </source>
</evidence>
<evidence type="ECO:0000313" key="3">
    <source>
        <dbReference type="Proteomes" id="UP000682416"/>
    </source>
</evidence>